<dbReference type="InParanoid" id="A0A2P6NKB1"/>
<sequence>MAKGQRSKIKKFHRTQRRNLLEPLLVERAKQFNEGLVSRISNEGGKGMKVESLIPPKEEVTIEVTYDQEPAVMDLSTDDVKEEAPKLSTQEPKKKKKTTKTKVIEIEEEEEEVVMEVLKPKKTIEKKKPVARKLGKKNRA</sequence>
<feature type="region of interest" description="Disordered" evidence="1">
    <location>
        <begin position="75"/>
        <end position="101"/>
    </location>
</feature>
<evidence type="ECO:0000313" key="2">
    <source>
        <dbReference type="EMBL" id="PRP84386.1"/>
    </source>
</evidence>
<evidence type="ECO:0000256" key="1">
    <source>
        <dbReference type="SAM" id="MobiDB-lite"/>
    </source>
</evidence>
<keyword evidence="3" id="KW-1185">Reference proteome</keyword>
<evidence type="ECO:0000313" key="3">
    <source>
        <dbReference type="Proteomes" id="UP000241769"/>
    </source>
</evidence>
<dbReference type="AlphaFoldDB" id="A0A2P6NKB1"/>
<comment type="caution">
    <text evidence="2">The sequence shown here is derived from an EMBL/GenBank/DDBJ whole genome shotgun (WGS) entry which is preliminary data.</text>
</comment>
<dbReference type="Proteomes" id="UP000241769">
    <property type="component" value="Unassembled WGS sequence"/>
</dbReference>
<accession>A0A2P6NKB1</accession>
<proteinExistence type="predicted"/>
<name>A0A2P6NKB1_9EUKA</name>
<dbReference type="EMBL" id="MDYQ01000064">
    <property type="protein sequence ID" value="PRP84386.1"/>
    <property type="molecule type" value="Genomic_DNA"/>
</dbReference>
<organism evidence="2 3">
    <name type="scientific">Planoprotostelium fungivorum</name>
    <dbReference type="NCBI Taxonomy" id="1890364"/>
    <lineage>
        <taxon>Eukaryota</taxon>
        <taxon>Amoebozoa</taxon>
        <taxon>Evosea</taxon>
        <taxon>Variosea</taxon>
        <taxon>Cavosteliida</taxon>
        <taxon>Cavosteliaceae</taxon>
        <taxon>Planoprotostelium</taxon>
    </lineage>
</organism>
<protein>
    <submittedName>
        <fullName evidence="2">3D domain protein</fullName>
    </submittedName>
</protein>
<reference evidence="2 3" key="1">
    <citation type="journal article" date="2018" name="Genome Biol. Evol.">
        <title>Multiple Roots of Fruiting Body Formation in Amoebozoa.</title>
        <authorList>
            <person name="Hillmann F."/>
            <person name="Forbes G."/>
            <person name="Novohradska S."/>
            <person name="Ferling I."/>
            <person name="Riege K."/>
            <person name="Groth M."/>
            <person name="Westermann M."/>
            <person name="Marz M."/>
            <person name="Spaller T."/>
            <person name="Winckler T."/>
            <person name="Schaap P."/>
            <person name="Glockner G."/>
        </authorList>
    </citation>
    <scope>NUCLEOTIDE SEQUENCE [LARGE SCALE GENOMIC DNA]</scope>
    <source>
        <strain evidence="2 3">Jena</strain>
    </source>
</reference>
<gene>
    <name evidence="2" type="ORF">PROFUN_08251</name>
</gene>